<gene>
    <name evidence="1" type="ORF">TSOC_011005</name>
</gene>
<evidence type="ECO:0000313" key="1">
    <source>
        <dbReference type="EMBL" id="PNH02972.1"/>
    </source>
</evidence>
<dbReference type="Proteomes" id="UP000236333">
    <property type="component" value="Unassembled WGS sequence"/>
</dbReference>
<protein>
    <submittedName>
        <fullName evidence="1">Vacuolar protein sorting-associated protein 41</fullName>
    </submittedName>
</protein>
<feature type="non-terminal residue" evidence="1">
    <location>
        <position position="75"/>
    </location>
</feature>
<name>A0A2J7ZRT1_9CHLO</name>
<comment type="caution">
    <text evidence="1">The sequence shown here is derived from an EMBL/GenBank/DDBJ whole genome shotgun (WGS) entry which is preliminary data.</text>
</comment>
<dbReference type="AlphaFoldDB" id="A0A2J7ZRT1"/>
<evidence type="ECO:0000313" key="2">
    <source>
        <dbReference type="Proteomes" id="UP000236333"/>
    </source>
</evidence>
<organism evidence="1 2">
    <name type="scientific">Tetrabaena socialis</name>
    <dbReference type="NCBI Taxonomy" id="47790"/>
    <lineage>
        <taxon>Eukaryota</taxon>
        <taxon>Viridiplantae</taxon>
        <taxon>Chlorophyta</taxon>
        <taxon>core chlorophytes</taxon>
        <taxon>Chlorophyceae</taxon>
        <taxon>CS clade</taxon>
        <taxon>Chlamydomonadales</taxon>
        <taxon>Tetrabaenaceae</taxon>
        <taxon>Tetrabaena</taxon>
    </lineage>
</organism>
<keyword evidence="2" id="KW-1185">Reference proteome</keyword>
<reference evidence="1 2" key="1">
    <citation type="journal article" date="2017" name="Mol. Biol. Evol.">
        <title>The 4-celled Tetrabaena socialis nuclear genome reveals the essential components for genetic control of cell number at the origin of multicellularity in the volvocine lineage.</title>
        <authorList>
            <person name="Featherston J."/>
            <person name="Arakaki Y."/>
            <person name="Hanschen E.R."/>
            <person name="Ferris P.J."/>
            <person name="Michod R.E."/>
            <person name="Olson B.J.S.C."/>
            <person name="Nozaki H."/>
            <person name="Durand P.M."/>
        </authorList>
    </citation>
    <scope>NUCLEOTIDE SEQUENCE [LARGE SCALE GENOMIC DNA]</scope>
    <source>
        <strain evidence="1 2">NIES-571</strain>
    </source>
</reference>
<dbReference type="EMBL" id="PGGS01000567">
    <property type="protein sequence ID" value="PNH02972.1"/>
    <property type="molecule type" value="Genomic_DNA"/>
</dbReference>
<proteinExistence type="predicted"/>
<dbReference type="OrthoDB" id="244107at2759"/>
<sequence length="75" mass="8663">VDGYIEELLTSQSYDRAVELSERLLRGDPKRWERWVYMFAQVRQLPKLVGRLPTQQPRLRCVGGTGAVHGKVVPR</sequence>
<dbReference type="Pfam" id="PF23556">
    <property type="entry name" value="TPR_Vps41"/>
    <property type="match status" value="1"/>
</dbReference>
<accession>A0A2J7ZRT1</accession>
<feature type="non-terminal residue" evidence="1">
    <location>
        <position position="1"/>
    </location>
</feature>